<evidence type="ECO:0000256" key="2">
    <source>
        <dbReference type="ARBA" id="ARBA00022723"/>
    </source>
</evidence>
<dbReference type="InterPro" id="IPR050738">
    <property type="entry name" value="Sulfatase"/>
</dbReference>
<keyword evidence="2" id="KW-0479">Metal-binding</keyword>
<name>A0ABV5F107_9FLAO</name>
<dbReference type="InterPro" id="IPR024607">
    <property type="entry name" value="Sulfatase_CS"/>
</dbReference>
<keyword evidence="3" id="KW-0378">Hydrolase</keyword>
<keyword evidence="7" id="KW-1185">Reference proteome</keyword>
<comment type="caution">
    <text evidence="6">The sequence shown here is derived from an EMBL/GenBank/DDBJ whole genome shotgun (WGS) entry which is preliminary data.</text>
</comment>
<proteinExistence type="inferred from homology"/>
<dbReference type="Pfam" id="PF00884">
    <property type="entry name" value="Sulfatase"/>
    <property type="match status" value="1"/>
</dbReference>
<protein>
    <submittedName>
        <fullName evidence="6">Arylsulfatase</fullName>
    </submittedName>
</protein>
<reference evidence="6 7" key="1">
    <citation type="submission" date="2024-09" db="EMBL/GenBank/DDBJ databases">
        <authorList>
            <person name="Sun Q."/>
            <person name="Mori K."/>
        </authorList>
    </citation>
    <scope>NUCLEOTIDE SEQUENCE [LARGE SCALE GENOMIC DNA]</scope>
    <source>
        <strain evidence="6 7">CECT 8286</strain>
    </source>
</reference>
<dbReference type="Gene3D" id="3.30.1120.10">
    <property type="match status" value="1"/>
</dbReference>
<sequence length="796" mass="88411">MKNYLSLLTGVAVLFAVSCSDKKETLPTETSTNQTTSGAVLPFPATPMASVTTANMKDAKMKWPDEPQRLPKDAPNVLLVLLDDVGFGISETMGGEIHTPNFDRIAKEGLLYNTFHTTSICSPTRAALLTGRNHTRVSSGTIAERAVAFDGYTGIIPKTAATIPEILKEYGYHTSAFGKWHNTPATETTMMGPKNHWPNAYGFEHFYGFLGGETSQWEPRLTLNYDHIEPPHDEDYHLTEDLAKQALNWIDNSRAFSPDKPFFMYWAPGGVHGPQHVASEWADKYKGKFDDGWDAYRERVFKRQLEMGIIPKGTTLTPRDSTLNGWADIPEDQRAFQIRLMEVFAGFVEHTDTQVGKILDGLEDRGLKENTIVIYIFGDNGSSAEGQNGSISELLAQNNIPNTVEQQIAALEKVGGIDALGSPHTDNMYHAGWAWAGSTPFKGTKLMGSYFGGTRNPMAISWPKGIKHDGAIRTQFHHVIDIAPTLYTILGIPHPEEVHGYKQQKMDGISLAYTFNDATANGQKEEQFFDNNASRAIYKDGWMASTFGPLIPWNTPASVSRIKNWDMDNDVWELYKLDDDFSQAHDLAKENPEKLEALKKDFLALAEDNKDFPIGAGNWLRTHPKDIRKPPYKEWNFSQTTQRMPEFNAPGIGRENNTVTVDLEIGNKANGVLYCVGGAGGGITLYMENGILKYEYNMLLIENYSGQSAQPLAKGKHKLVINTQVKGPAQAGTVNISVDGNEVMNVSLNRTVPLAFTATETFDVGVDLGSPVSYDYYKKRPFKFDGIIENVHVKLN</sequence>
<comment type="similarity">
    <text evidence="1">Belongs to the sulfatase family.</text>
</comment>
<evidence type="ECO:0000313" key="6">
    <source>
        <dbReference type="EMBL" id="MFB9053109.1"/>
    </source>
</evidence>
<dbReference type="PANTHER" id="PTHR42693:SF43">
    <property type="entry name" value="BLL2667 PROTEIN"/>
    <property type="match status" value="1"/>
</dbReference>
<keyword evidence="4" id="KW-0106">Calcium</keyword>
<dbReference type="InterPro" id="IPR017850">
    <property type="entry name" value="Alkaline_phosphatase_core_sf"/>
</dbReference>
<evidence type="ECO:0000256" key="4">
    <source>
        <dbReference type="ARBA" id="ARBA00022837"/>
    </source>
</evidence>
<dbReference type="PROSITE" id="PS51257">
    <property type="entry name" value="PROKAR_LIPOPROTEIN"/>
    <property type="match status" value="1"/>
</dbReference>
<dbReference type="PROSITE" id="PS00523">
    <property type="entry name" value="SULFATASE_1"/>
    <property type="match status" value="1"/>
</dbReference>
<dbReference type="Gene3D" id="3.40.720.10">
    <property type="entry name" value="Alkaline Phosphatase, subunit A"/>
    <property type="match status" value="1"/>
</dbReference>
<evidence type="ECO:0000256" key="1">
    <source>
        <dbReference type="ARBA" id="ARBA00008779"/>
    </source>
</evidence>
<feature type="domain" description="Sulfatase N-terminal" evidence="5">
    <location>
        <begin position="75"/>
        <end position="492"/>
    </location>
</feature>
<dbReference type="Proteomes" id="UP001589605">
    <property type="component" value="Unassembled WGS sequence"/>
</dbReference>
<dbReference type="RefSeq" id="WP_382382289.1">
    <property type="nucleotide sequence ID" value="NZ_JBHMEZ010000009.1"/>
</dbReference>
<dbReference type="EMBL" id="JBHMEZ010000009">
    <property type="protein sequence ID" value="MFB9053109.1"/>
    <property type="molecule type" value="Genomic_DNA"/>
</dbReference>
<dbReference type="PANTHER" id="PTHR42693">
    <property type="entry name" value="ARYLSULFATASE FAMILY MEMBER"/>
    <property type="match status" value="1"/>
</dbReference>
<gene>
    <name evidence="6" type="ORF">ACFFVB_08440</name>
</gene>
<accession>A0ABV5F107</accession>
<dbReference type="InterPro" id="IPR000917">
    <property type="entry name" value="Sulfatase_N"/>
</dbReference>
<organism evidence="6 7">
    <name type="scientific">Formosa undariae</name>
    <dbReference type="NCBI Taxonomy" id="1325436"/>
    <lineage>
        <taxon>Bacteria</taxon>
        <taxon>Pseudomonadati</taxon>
        <taxon>Bacteroidota</taxon>
        <taxon>Flavobacteriia</taxon>
        <taxon>Flavobacteriales</taxon>
        <taxon>Flavobacteriaceae</taxon>
        <taxon>Formosa</taxon>
    </lineage>
</organism>
<dbReference type="CDD" id="cd16025">
    <property type="entry name" value="PAS_like"/>
    <property type="match status" value="1"/>
</dbReference>
<evidence type="ECO:0000259" key="5">
    <source>
        <dbReference type="Pfam" id="PF00884"/>
    </source>
</evidence>
<evidence type="ECO:0000313" key="7">
    <source>
        <dbReference type="Proteomes" id="UP001589605"/>
    </source>
</evidence>
<evidence type="ECO:0000256" key="3">
    <source>
        <dbReference type="ARBA" id="ARBA00022801"/>
    </source>
</evidence>
<dbReference type="SUPFAM" id="SSF53649">
    <property type="entry name" value="Alkaline phosphatase-like"/>
    <property type="match status" value="1"/>
</dbReference>